<organism evidence="2 3">
    <name type="scientific">Gossypium stocksii</name>
    <dbReference type="NCBI Taxonomy" id="47602"/>
    <lineage>
        <taxon>Eukaryota</taxon>
        <taxon>Viridiplantae</taxon>
        <taxon>Streptophyta</taxon>
        <taxon>Embryophyta</taxon>
        <taxon>Tracheophyta</taxon>
        <taxon>Spermatophyta</taxon>
        <taxon>Magnoliopsida</taxon>
        <taxon>eudicotyledons</taxon>
        <taxon>Gunneridae</taxon>
        <taxon>Pentapetalae</taxon>
        <taxon>rosids</taxon>
        <taxon>malvids</taxon>
        <taxon>Malvales</taxon>
        <taxon>Malvaceae</taxon>
        <taxon>Malvoideae</taxon>
        <taxon>Gossypium</taxon>
    </lineage>
</organism>
<dbReference type="PANTHER" id="PTHR31225">
    <property type="entry name" value="OS04G0344100 PROTEIN-RELATED"/>
    <property type="match status" value="1"/>
</dbReference>
<comment type="caution">
    <text evidence="2">The sequence shown here is derived from an EMBL/GenBank/DDBJ whole genome shotgun (WGS) entry which is preliminary data.</text>
</comment>
<name>A0A9D3VJ42_9ROSI</name>
<dbReference type="GO" id="GO:0016114">
    <property type="term" value="P:terpenoid biosynthetic process"/>
    <property type="evidence" value="ECO:0007669"/>
    <property type="project" value="InterPro"/>
</dbReference>
<dbReference type="SUPFAM" id="SSF48239">
    <property type="entry name" value="Terpenoid cyclases/Protein prenyltransferases"/>
    <property type="match status" value="1"/>
</dbReference>
<reference evidence="2 3" key="1">
    <citation type="journal article" date="2021" name="Plant Biotechnol. J.">
        <title>Multi-omics assisted identification of the key and species-specific regulatory components of drought-tolerant mechanisms in Gossypium stocksii.</title>
        <authorList>
            <person name="Yu D."/>
            <person name="Ke L."/>
            <person name="Zhang D."/>
            <person name="Wu Y."/>
            <person name="Sun Y."/>
            <person name="Mei J."/>
            <person name="Sun J."/>
            <person name="Sun Y."/>
        </authorList>
    </citation>
    <scope>NUCLEOTIDE SEQUENCE [LARGE SCALE GENOMIC DNA]</scope>
    <source>
        <strain evidence="3">cv. E1</strain>
        <tissue evidence="2">Leaf</tissue>
    </source>
</reference>
<dbReference type="EMBL" id="JAIQCV010000007">
    <property type="protein sequence ID" value="KAH1083853.1"/>
    <property type="molecule type" value="Genomic_DNA"/>
</dbReference>
<dbReference type="InterPro" id="IPR050148">
    <property type="entry name" value="Terpene_synthase-like"/>
</dbReference>
<dbReference type="Pfam" id="PF01397">
    <property type="entry name" value="Terpene_synth"/>
    <property type="match status" value="1"/>
</dbReference>
<evidence type="ECO:0000313" key="2">
    <source>
        <dbReference type="EMBL" id="KAH1083853.1"/>
    </source>
</evidence>
<accession>A0A9D3VJ42</accession>
<keyword evidence="3" id="KW-1185">Reference proteome</keyword>
<evidence type="ECO:0000259" key="1">
    <source>
        <dbReference type="Pfam" id="PF01397"/>
    </source>
</evidence>
<dbReference type="AlphaFoldDB" id="A0A9D3VJ42"/>
<dbReference type="GO" id="GO:0010333">
    <property type="term" value="F:terpene synthase activity"/>
    <property type="evidence" value="ECO:0007669"/>
    <property type="project" value="InterPro"/>
</dbReference>
<dbReference type="InterPro" id="IPR036965">
    <property type="entry name" value="Terpene_synth_N_sf"/>
</dbReference>
<dbReference type="PANTHER" id="PTHR31225:SF240">
    <property type="entry name" value="(+)-DELTA-CADINENE SYNTHASE"/>
    <property type="match status" value="1"/>
</dbReference>
<gene>
    <name evidence="2" type="ORF">J1N35_023614</name>
</gene>
<evidence type="ECO:0000313" key="3">
    <source>
        <dbReference type="Proteomes" id="UP000828251"/>
    </source>
</evidence>
<dbReference type="Gene3D" id="1.50.10.130">
    <property type="entry name" value="Terpene synthase, N-terminal domain"/>
    <property type="match status" value="1"/>
</dbReference>
<protein>
    <recommendedName>
        <fullName evidence="1">Terpene synthase N-terminal domain-containing protein</fullName>
    </recommendedName>
</protein>
<dbReference type="InterPro" id="IPR001906">
    <property type="entry name" value="Terpene_synth_N"/>
</dbReference>
<proteinExistence type="predicted"/>
<dbReference type="OrthoDB" id="1877784at2759"/>
<feature type="domain" description="Terpene synthase N-terminal" evidence="1">
    <location>
        <begin position="6"/>
        <end position="128"/>
    </location>
</feature>
<dbReference type="InterPro" id="IPR008930">
    <property type="entry name" value="Terpenoid_cyclase/PrenylTrfase"/>
</dbReference>
<sequence length="144" mass="16660">MVKVAMDDDLLHKLRLIDTIRRLGVSYHFEREIEEALQNIYEHECNDDQTLEATSLRFRLLRENGFSFHCDTFYKFKDDEGNFDKSLTSDVKGLLELYEAAHLRVHGEDILEEALGFTTTHLDLAKASGTIEFPHSVLVSRARD</sequence>
<dbReference type="Proteomes" id="UP000828251">
    <property type="component" value="Unassembled WGS sequence"/>
</dbReference>